<gene>
    <name evidence="2" type="ORF">METZ01_LOCUS148329</name>
</gene>
<dbReference type="Gene3D" id="3.10.450.50">
    <property type="match status" value="1"/>
</dbReference>
<organism evidence="2">
    <name type="scientific">marine metagenome</name>
    <dbReference type="NCBI Taxonomy" id="408172"/>
    <lineage>
        <taxon>unclassified sequences</taxon>
        <taxon>metagenomes</taxon>
        <taxon>ecological metagenomes</taxon>
    </lineage>
</organism>
<name>A0A382A1T2_9ZZZZ</name>
<evidence type="ECO:0000259" key="1">
    <source>
        <dbReference type="Pfam" id="PF12680"/>
    </source>
</evidence>
<dbReference type="InterPro" id="IPR037401">
    <property type="entry name" value="SnoaL-like"/>
</dbReference>
<proteinExistence type="predicted"/>
<dbReference type="SUPFAM" id="SSF54427">
    <property type="entry name" value="NTF2-like"/>
    <property type="match status" value="1"/>
</dbReference>
<dbReference type="EMBL" id="UINC01023565">
    <property type="protein sequence ID" value="SVA95475.1"/>
    <property type="molecule type" value="Genomic_DNA"/>
</dbReference>
<dbReference type="Pfam" id="PF12680">
    <property type="entry name" value="SnoaL_2"/>
    <property type="match status" value="1"/>
</dbReference>
<sequence>MSSPDHAALARRYVELSNAHDLDRVIPMFDNFASYHSSQYGSFTGKQSIQEMMQGFFSGYPDVHWTVDAYTLETDNSVSFFFVMRATRAETDDRDERQGKERICFGEDGLITHIEVEVLSQ</sequence>
<dbReference type="AlphaFoldDB" id="A0A382A1T2"/>
<reference evidence="2" key="1">
    <citation type="submission" date="2018-05" db="EMBL/GenBank/DDBJ databases">
        <authorList>
            <person name="Lanie J.A."/>
            <person name="Ng W.-L."/>
            <person name="Kazmierczak K.M."/>
            <person name="Andrzejewski T.M."/>
            <person name="Davidsen T.M."/>
            <person name="Wayne K.J."/>
            <person name="Tettelin H."/>
            <person name="Glass J.I."/>
            <person name="Rusch D."/>
            <person name="Podicherti R."/>
            <person name="Tsui H.-C.T."/>
            <person name="Winkler M.E."/>
        </authorList>
    </citation>
    <scope>NUCLEOTIDE SEQUENCE</scope>
</reference>
<protein>
    <recommendedName>
        <fullName evidence="1">SnoaL-like domain-containing protein</fullName>
    </recommendedName>
</protein>
<dbReference type="InterPro" id="IPR032710">
    <property type="entry name" value="NTF2-like_dom_sf"/>
</dbReference>
<feature type="domain" description="SnoaL-like" evidence="1">
    <location>
        <begin position="10"/>
        <end position="113"/>
    </location>
</feature>
<accession>A0A382A1T2</accession>
<evidence type="ECO:0000313" key="2">
    <source>
        <dbReference type="EMBL" id="SVA95475.1"/>
    </source>
</evidence>